<comment type="caution">
    <text evidence="9">The sequence shown here is derived from an EMBL/GenBank/DDBJ whole genome shotgun (WGS) entry which is preliminary data.</text>
</comment>
<evidence type="ECO:0000259" key="8">
    <source>
        <dbReference type="Pfam" id="PF00082"/>
    </source>
</evidence>
<reference evidence="10" key="2">
    <citation type="journal article" date="2018" name="BMC Genomics">
        <title>Genomic insights into host adaptation between the wheat stripe rust pathogen (Puccinia striiformis f. sp. tritici) and the barley stripe rust pathogen (Puccinia striiformis f. sp. hordei).</title>
        <authorList>
            <person name="Xia C."/>
            <person name="Wang M."/>
            <person name="Yin C."/>
            <person name="Cornejo O.E."/>
            <person name="Hulbert S.H."/>
            <person name="Chen X."/>
        </authorList>
    </citation>
    <scope>NUCLEOTIDE SEQUENCE [LARGE SCALE GENOMIC DNA]</scope>
    <source>
        <strain evidence="10">93TX-2</strain>
    </source>
</reference>
<dbReference type="Proteomes" id="UP000238274">
    <property type="component" value="Unassembled WGS sequence"/>
</dbReference>
<dbReference type="PROSITE" id="PS00138">
    <property type="entry name" value="SUBTILASE_SER"/>
    <property type="match status" value="1"/>
</dbReference>
<dbReference type="GO" id="GO:0006508">
    <property type="term" value="P:proteolysis"/>
    <property type="evidence" value="ECO:0007669"/>
    <property type="project" value="UniProtKB-KW"/>
</dbReference>
<comment type="similarity">
    <text evidence="1 5 6">Belongs to the peptidase S8 family.</text>
</comment>
<sequence>MGLPFSFDFLPIHPLPSQTELHRSRLRFLLKNSTTHPRMHHPSMLGFIATALAGSALAVPFHDENDAHLAPLITPTAPPMGGPLSHLSIQGGRSPSDYLIRDNYIVVFKKGTSEHHTKHKEKVHKLWKRDQQQRIQSDSYGPTDLFSGIRHHFGMLSSRSFDPSPEVDYVERDSRVWINEQYDNPSTIPVAEKSAHSTSEPIDVEYGAPWGLARISHRHKLKFSTFNVYPFEDPAGLGVDAYVIDTGVNIEHEDLEGRAIWGKTIPDDPDQDLNGHGSHVAGTIAGRTYGVAKNATIIAVKVLGAGGSGTMSDVVAGVVWAAEAAATKARDEAAKKDSKHKGSVANMSLGGGNSPSLDQAVNAAVDTGLHFAVAAGNDNKDACTFSPAAAKKPITVGASTIQDERAYFSNHGKCVDIFAPGLNIKSIWNTGKHSVNTISGTSMASPHIAGLAAYFLSIYPEKLDLASLGVFEDEQDEFVAANGEAYDLGQYLPGTLPTCFGKFKEVVGYGGATKSDDGSQILSTKMLKKAMIKMATSGVLSVSTHFLIRSHIRLLFSIELTCLPLSEITRHTCNSLAYNNATLA</sequence>
<dbReference type="PROSITE" id="PS00137">
    <property type="entry name" value="SUBTILASE_HIS"/>
    <property type="match status" value="1"/>
</dbReference>
<dbReference type="InterPro" id="IPR036852">
    <property type="entry name" value="Peptidase_S8/S53_dom_sf"/>
</dbReference>
<dbReference type="PANTHER" id="PTHR43806">
    <property type="entry name" value="PEPTIDASE S8"/>
    <property type="match status" value="1"/>
</dbReference>
<evidence type="ECO:0000256" key="1">
    <source>
        <dbReference type="ARBA" id="ARBA00011073"/>
    </source>
</evidence>
<name>A0A2S4VPE1_9BASI</name>
<dbReference type="InterPro" id="IPR022398">
    <property type="entry name" value="Peptidase_S8_His-AS"/>
</dbReference>
<dbReference type="GO" id="GO:0004252">
    <property type="term" value="F:serine-type endopeptidase activity"/>
    <property type="evidence" value="ECO:0007669"/>
    <property type="project" value="UniProtKB-UniRule"/>
</dbReference>
<dbReference type="PROSITE" id="PS51892">
    <property type="entry name" value="SUBTILASE"/>
    <property type="match status" value="1"/>
</dbReference>
<keyword evidence="3 5" id="KW-0378">Hydrolase</keyword>
<evidence type="ECO:0000256" key="7">
    <source>
        <dbReference type="SAM" id="MobiDB-lite"/>
    </source>
</evidence>
<dbReference type="InterPro" id="IPR015500">
    <property type="entry name" value="Peptidase_S8_subtilisin-rel"/>
</dbReference>
<dbReference type="InterPro" id="IPR050131">
    <property type="entry name" value="Peptidase_S8_subtilisin-like"/>
</dbReference>
<feature type="domain" description="Peptidase S8/S53" evidence="8">
    <location>
        <begin position="243"/>
        <end position="461"/>
    </location>
</feature>
<feature type="active site" description="Charge relay system" evidence="5">
    <location>
        <position position="245"/>
    </location>
</feature>
<protein>
    <recommendedName>
        <fullName evidence="8">Peptidase S8/S53 domain-containing protein</fullName>
    </recommendedName>
</protein>
<dbReference type="OrthoDB" id="206201at2759"/>
<dbReference type="FunFam" id="3.40.50.200:FF:000007">
    <property type="entry name" value="Subtilisin-like serine protease"/>
    <property type="match status" value="1"/>
</dbReference>
<dbReference type="CDD" id="cd04077">
    <property type="entry name" value="Peptidases_S8_PCSK9_ProteinaseK_like"/>
    <property type="match status" value="1"/>
</dbReference>
<accession>A0A2S4VPE1</accession>
<reference evidence="9 10" key="1">
    <citation type="submission" date="2017-12" db="EMBL/GenBank/DDBJ databases">
        <title>Gene loss provides genomic basis for host adaptation in cereal stripe rust fungi.</title>
        <authorList>
            <person name="Xia C."/>
        </authorList>
    </citation>
    <scope>NUCLEOTIDE SEQUENCE [LARGE SCALE GENOMIC DNA]</scope>
    <source>
        <strain evidence="9 10">93TX-2</strain>
    </source>
</reference>
<dbReference type="VEuPathDB" id="FungiDB:PSTT_10918"/>
<dbReference type="AlphaFoldDB" id="A0A2S4VPE1"/>
<dbReference type="InterPro" id="IPR023827">
    <property type="entry name" value="Peptidase_S8_Asp-AS"/>
</dbReference>
<evidence type="ECO:0000256" key="5">
    <source>
        <dbReference type="PROSITE-ProRule" id="PRU01240"/>
    </source>
</evidence>
<dbReference type="PANTHER" id="PTHR43806:SF11">
    <property type="entry name" value="CEREVISIN-RELATED"/>
    <property type="match status" value="1"/>
</dbReference>
<proteinExistence type="inferred from homology"/>
<dbReference type="PRINTS" id="PR00723">
    <property type="entry name" value="SUBTILISIN"/>
</dbReference>
<feature type="active site" description="Charge relay system" evidence="5">
    <location>
        <position position="442"/>
    </location>
</feature>
<feature type="region of interest" description="Disordered" evidence="7">
    <location>
        <begin position="330"/>
        <end position="351"/>
    </location>
</feature>
<evidence type="ECO:0000256" key="2">
    <source>
        <dbReference type="ARBA" id="ARBA00022670"/>
    </source>
</evidence>
<organism evidence="9 10">
    <name type="scientific">Puccinia striiformis</name>
    <dbReference type="NCBI Taxonomy" id="27350"/>
    <lineage>
        <taxon>Eukaryota</taxon>
        <taxon>Fungi</taxon>
        <taxon>Dikarya</taxon>
        <taxon>Basidiomycota</taxon>
        <taxon>Pucciniomycotina</taxon>
        <taxon>Pucciniomycetes</taxon>
        <taxon>Pucciniales</taxon>
        <taxon>Pucciniaceae</taxon>
        <taxon>Puccinia</taxon>
    </lineage>
</organism>
<reference evidence="10" key="3">
    <citation type="journal article" date="2018" name="Mol. Plant Microbe Interact.">
        <title>Genome sequence resources for the wheat stripe rust pathogen (Puccinia striiformis f. sp. tritici) and the barley stripe rust pathogen (Puccinia striiformis f. sp. hordei).</title>
        <authorList>
            <person name="Xia C."/>
            <person name="Wang M."/>
            <person name="Yin C."/>
            <person name="Cornejo O.E."/>
            <person name="Hulbert S.H."/>
            <person name="Chen X."/>
        </authorList>
    </citation>
    <scope>NUCLEOTIDE SEQUENCE [LARGE SCALE GENOMIC DNA]</scope>
    <source>
        <strain evidence="10">93TX-2</strain>
    </source>
</reference>
<dbReference type="InterPro" id="IPR023828">
    <property type="entry name" value="Peptidase_S8_Ser-AS"/>
</dbReference>
<dbReference type="Pfam" id="PF00082">
    <property type="entry name" value="Peptidase_S8"/>
    <property type="match status" value="1"/>
</dbReference>
<keyword evidence="10" id="KW-1185">Reference proteome</keyword>
<gene>
    <name evidence="9" type="ORF">PSHT_08391</name>
</gene>
<evidence type="ECO:0000256" key="4">
    <source>
        <dbReference type="ARBA" id="ARBA00022825"/>
    </source>
</evidence>
<evidence type="ECO:0000313" key="10">
    <source>
        <dbReference type="Proteomes" id="UP000238274"/>
    </source>
</evidence>
<dbReference type="EMBL" id="PKSM01000111">
    <property type="protein sequence ID" value="POW11414.1"/>
    <property type="molecule type" value="Genomic_DNA"/>
</dbReference>
<dbReference type="Gene3D" id="3.40.50.200">
    <property type="entry name" value="Peptidase S8/S53 domain"/>
    <property type="match status" value="1"/>
</dbReference>
<evidence type="ECO:0000256" key="6">
    <source>
        <dbReference type="RuleBase" id="RU003355"/>
    </source>
</evidence>
<dbReference type="VEuPathDB" id="FungiDB:PSHT_08391"/>
<dbReference type="SUPFAM" id="SSF52743">
    <property type="entry name" value="Subtilisin-like"/>
    <property type="match status" value="1"/>
</dbReference>
<feature type="active site" description="Charge relay system" evidence="5">
    <location>
        <position position="276"/>
    </location>
</feature>
<dbReference type="InterPro" id="IPR000209">
    <property type="entry name" value="Peptidase_S8/S53_dom"/>
</dbReference>
<evidence type="ECO:0000313" key="9">
    <source>
        <dbReference type="EMBL" id="POW11414.1"/>
    </source>
</evidence>
<dbReference type="PROSITE" id="PS00136">
    <property type="entry name" value="SUBTILASE_ASP"/>
    <property type="match status" value="1"/>
</dbReference>
<dbReference type="GO" id="GO:0005615">
    <property type="term" value="C:extracellular space"/>
    <property type="evidence" value="ECO:0007669"/>
    <property type="project" value="TreeGrafter"/>
</dbReference>
<keyword evidence="4 5" id="KW-0720">Serine protease</keyword>
<evidence type="ECO:0000256" key="3">
    <source>
        <dbReference type="ARBA" id="ARBA00022801"/>
    </source>
</evidence>
<dbReference type="InterPro" id="IPR034193">
    <property type="entry name" value="PCSK9_ProteinaseK-like"/>
</dbReference>
<keyword evidence="2 5" id="KW-0645">Protease</keyword>